<dbReference type="EMBL" id="CP000740">
    <property type="protein sequence ID" value="ABR64438.1"/>
    <property type="molecule type" value="Genomic_DNA"/>
</dbReference>
<dbReference type="KEGG" id="smd:Smed_5717"/>
<reference evidence="2" key="1">
    <citation type="submission" date="2007-06" db="EMBL/GenBank/DDBJ databases">
        <title>Complete sequence of Sinorhizobium medicae WSM419 plasmid pSMED02.</title>
        <authorList>
            <consortium name="US DOE Joint Genome Institute"/>
            <person name="Copeland A."/>
            <person name="Lucas S."/>
            <person name="Lapidus A."/>
            <person name="Barry K."/>
            <person name="Glavina del Rio T."/>
            <person name="Dalin E."/>
            <person name="Tice H."/>
            <person name="Pitluck S."/>
            <person name="Chain P."/>
            <person name="Malfatti S."/>
            <person name="Shin M."/>
            <person name="Vergez L."/>
            <person name="Schmutz J."/>
            <person name="Larimer F."/>
            <person name="Land M."/>
            <person name="Hauser L."/>
            <person name="Kyrpides N."/>
            <person name="Mikhailova N."/>
            <person name="Reeve W.G."/>
            <person name="Richardson P."/>
        </authorList>
    </citation>
    <scope>NUCLEOTIDE SEQUENCE [LARGE SCALE GENOMIC DNA]</scope>
    <source>
        <strain evidence="2">WSM419</strain>
        <plasmid evidence="2">Plasmid pSMED02</plasmid>
    </source>
</reference>
<keyword evidence="1" id="KW-0614">Plasmid</keyword>
<dbReference type="OrthoDB" id="580851at2"/>
<evidence type="ECO:0000313" key="2">
    <source>
        <dbReference type="Proteomes" id="UP000001108"/>
    </source>
</evidence>
<name>A6ULA8_SINMW</name>
<accession>A6ULA8</accession>
<gene>
    <name evidence="1" type="ordered locus">Smed_5717</name>
</gene>
<evidence type="ECO:0000313" key="1">
    <source>
        <dbReference type="EMBL" id="ABR64438.1"/>
    </source>
</evidence>
<dbReference type="eggNOG" id="COG1431">
    <property type="taxonomic scope" value="Bacteria"/>
</dbReference>
<organism evidence="1 2">
    <name type="scientific">Sinorhizobium medicae (strain WSM419)</name>
    <name type="common">Ensifer medicae</name>
    <dbReference type="NCBI Taxonomy" id="366394"/>
    <lineage>
        <taxon>Bacteria</taxon>
        <taxon>Pseudomonadati</taxon>
        <taxon>Pseudomonadota</taxon>
        <taxon>Alphaproteobacteria</taxon>
        <taxon>Hyphomicrobiales</taxon>
        <taxon>Rhizobiaceae</taxon>
        <taxon>Sinorhizobium/Ensifer group</taxon>
        <taxon>Sinorhizobium</taxon>
    </lineage>
</organism>
<geneLocation type="plasmid" evidence="1 2">
    <name>pSMED02</name>
</geneLocation>
<proteinExistence type="predicted"/>
<protein>
    <submittedName>
        <fullName evidence="1">Uncharacterized protein</fullName>
    </submittedName>
</protein>
<reference evidence="1 2" key="2">
    <citation type="journal article" date="2010" name="Stand. Genomic Sci.">
        <title>Complete genome sequence of the Medicago microsymbiont Ensifer (Sinorhizobium) medicae strain WSM419.</title>
        <authorList>
            <person name="Reeve W."/>
            <person name="Chain P."/>
            <person name="O'Hara G."/>
            <person name="Ardley J."/>
            <person name="Nandesena K."/>
            <person name="Brau L."/>
            <person name="Tiwari R."/>
            <person name="Malfatti S."/>
            <person name="Kiss H."/>
            <person name="Lapidus A."/>
            <person name="Copeland A."/>
            <person name="Nolan M."/>
            <person name="Land M."/>
            <person name="Hauser L."/>
            <person name="Chang Y.J."/>
            <person name="Ivanova N."/>
            <person name="Mavromatis K."/>
            <person name="Markowitz V."/>
            <person name="Kyrpides N."/>
            <person name="Gollagher M."/>
            <person name="Yates R."/>
            <person name="Dilworth M."/>
            <person name="Howieson J."/>
        </authorList>
    </citation>
    <scope>NUCLEOTIDE SEQUENCE [LARGE SCALE GENOMIC DNA]</scope>
    <source>
        <strain evidence="1 2">WSM419</strain>
        <plasmid evidence="2">Plasmid pSMED02</plasmid>
    </source>
</reference>
<dbReference type="Proteomes" id="UP000001108">
    <property type="component" value="Plasmid pSMED02"/>
</dbReference>
<sequence length="89" mass="10034">MRSDAENVELVHVQQNCSWSGYLISAPQHPHGRSTAFQLGLHETLLWAQGNLRVVADGKDHYKEDKGMSKPTLLRTPTRYACSCDSTRH</sequence>
<dbReference type="HOGENOM" id="CLU_2453003_0_0_5"/>
<dbReference type="AlphaFoldDB" id="A6ULA8"/>